<dbReference type="Pfam" id="PF00856">
    <property type="entry name" value="SET"/>
    <property type="match status" value="1"/>
</dbReference>
<gene>
    <name evidence="5" type="ORF">BCR33DRAFT_794542</name>
</gene>
<reference evidence="5 6" key="1">
    <citation type="submission" date="2016-07" db="EMBL/GenBank/DDBJ databases">
        <title>Pervasive Adenine N6-methylation of Active Genes in Fungi.</title>
        <authorList>
            <consortium name="DOE Joint Genome Institute"/>
            <person name="Mondo S.J."/>
            <person name="Dannebaum R.O."/>
            <person name="Kuo R.C."/>
            <person name="Labutti K."/>
            <person name="Haridas S."/>
            <person name="Kuo A."/>
            <person name="Salamov A."/>
            <person name="Ahrendt S.R."/>
            <person name="Lipzen A."/>
            <person name="Sullivan W."/>
            <person name="Andreopoulos W.B."/>
            <person name="Clum A."/>
            <person name="Lindquist E."/>
            <person name="Daum C."/>
            <person name="Ramamoorthy G.K."/>
            <person name="Gryganskyi A."/>
            <person name="Culley D."/>
            <person name="Magnuson J.K."/>
            <person name="James T.Y."/>
            <person name="O'Malley M.A."/>
            <person name="Stajich J.E."/>
            <person name="Spatafora J.W."/>
            <person name="Visel A."/>
            <person name="Grigoriev I.V."/>
        </authorList>
    </citation>
    <scope>NUCLEOTIDE SEQUENCE [LARGE SCALE GENOMIC DNA]</scope>
    <source>
        <strain evidence="5 6">JEL800</strain>
    </source>
</reference>
<keyword evidence="3" id="KW-0560">Oxidoreductase</keyword>
<accession>A0A1Y2AWY4</accession>
<dbReference type="STRING" id="329046.A0A1Y2AWY4"/>
<dbReference type="Pfam" id="PF01494">
    <property type="entry name" value="FAD_binding_3"/>
    <property type="match status" value="1"/>
</dbReference>
<keyword evidence="6" id="KW-1185">Reference proteome</keyword>
<dbReference type="PRINTS" id="PR00420">
    <property type="entry name" value="RNGMNOXGNASE"/>
</dbReference>
<dbReference type="InterPro" id="IPR046341">
    <property type="entry name" value="SET_dom_sf"/>
</dbReference>
<dbReference type="Proteomes" id="UP000193642">
    <property type="component" value="Unassembled WGS sequence"/>
</dbReference>
<sequence length="931" mass="103427">MKQNSSDLDLYLLFLNRSQAYLKLERYTSALRDAEQAIQLLSVPRKSTQHTSKKQCSAKLQLILSAPLVFCTPRLPTSNHPVSKLYRRMHGLQSSFLRIHESKTGDYNLQSLFQASQQPRARLDVADFIGPVQVFHTPTKGGGRGLRSTRTVKPGELLLAVKAAAIAYPEDLPPSVTMIEMDLMRKRMSKGTHVVMRRQLVYRLIEEPVLGKFVYGLYAGPEGVTPDEYPLIRSDAVEESWRPIDAGKLEQVTSYNSFSSAGMDIVGFKFGKGPEENEEDSPTALFLQTSLINHSCLHNSTWQTLGDFQIVRALQEIPKGSEVLISYKVNSSSFYERQDQLKYHLGVACTCELCTLDRADGEKALKARANLVKEWSAIPRVSYTSSVPELNRFISLTESLIAKLMTTYSPNRTAFRPEMFFLYQAESFALGVLALSSKTPQEVKKTYSRVIAMEKKAIEALGVVIRTAKKNTSEATHKDRDTLPIENAPLAEWHTGTCSILQIASAYSSFGEFGSAKEWVQTAMWVDSVVCGEGMFKQRFGGMVEKLKLNQIVLIQAGGLRVLQTLGVLDECLAAGNAARYGSTSKIDGSSKVIADMKTWNKTAGETDPKLQVPLQILRSKLLSILMQACYRNRVKTFVGKKLVDVQQNGESATAIFADGTTAKGDLVIGADGIHSATRRKVFGNHLVAKFTGEMGHIGVVRTKDNGIVIKDIDECAFYVDRDKKYQVVVYKVSEEIGAVRVTTFNDPVPEEGDEEQYRPYTDLPKHAGRLADLLHSWGVPPYVEKMMRCSFRLSSASIYDLPDLETYRKERVILIGDAAHGMVPNAGIGLLTGLEDVGTLLAIFRRYPKLKDWDKALDLYSKLRVPRGCEASARARSMRDKGLASSVFGGGFNHFMLGLVVSAANAGYFTLYTVYDSEVEVAKMIEQDSK</sequence>
<dbReference type="Gene3D" id="3.50.50.60">
    <property type="entry name" value="FAD/NAD(P)-binding domain"/>
    <property type="match status" value="1"/>
</dbReference>
<proteinExistence type="predicted"/>
<evidence type="ECO:0000256" key="3">
    <source>
        <dbReference type="ARBA" id="ARBA00023002"/>
    </source>
</evidence>
<comment type="caution">
    <text evidence="5">The sequence shown here is derived from an EMBL/GenBank/DDBJ whole genome shotgun (WGS) entry which is preliminary data.</text>
</comment>
<organism evidence="5 6">
    <name type="scientific">Rhizoclosmatium globosum</name>
    <dbReference type="NCBI Taxonomy" id="329046"/>
    <lineage>
        <taxon>Eukaryota</taxon>
        <taxon>Fungi</taxon>
        <taxon>Fungi incertae sedis</taxon>
        <taxon>Chytridiomycota</taxon>
        <taxon>Chytridiomycota incertae sedis</taxon>
        <taxon>Chytridiomycetes</taxon>
        <taxon>Chytridiales</taxon>
        <taxon>Chytriomycetaceae</taxon>
        <taxon>Rhizoclosmatium</taxon>
    </lineage>
</organism>
<dbReference type="SUPFAM" id="SSF48452">
    <property type="entry name" value="TPR-like"/>
    <property type="match status" value="1"/>
</dbReference>
<dbReference type="GO" id="GO:0071949">
    <property type="term" value="F:FAD binding"/>
    <property type="evidence" value="ECO:0007669"/>
    <property type="project" value="InterPro"/>
</dbReference>
<dbReference type="InterPro" id="IPR053209">
    <property type="entry name" value="Gramillin-biosynth_MTr"/>
</dbReference>
<keyword evidence="1" id="KW-0285">Flavoprotein</keyword>
<dbReference type="AlphaFoldDB" id="A0A1Y2AWY4"/>
<dbReference type="PANTHER" id="PTHR47643">
    <property type="entry name" value="TPR DOMAIN PROTEIN (AFU_ORTHOLOGUE AFUA_5G12710)"/>
    <property type="match status" value="1"/>
</dbReference>
<dbReference type="InterPro" id="IPR001214">
    <property type="entry name" value="SET_dom"/>
</dbReference>
<dbReference type="InterPro" id="IPR036188">
    <property type="entry name" value="FAD/NAD-bd_sf"/>
</dbReference>
<dbReference type="GO" id="GO:0016491">
    <property type="term" value="F:oxidoreductase activity"/>
    <property type="evidence" value="ECO:0007669"/>
    <property type="project" value="UniProtKB-KW"/>
</dbReference>
<evidence type="ECO:0000256" key="1">
    <source>
        <dbReference type="ARBA" id="ARBA00022630"/>
    </source>
</evidence>
<protein>
    <submittedName>
        <fullName evidence="5">FAD/NAD(P)-binding domain-containing protein</fullName>
    </submittedName>
</protein>
<evidence type="ECO:0000259" key="4">
    <source>
        <dbReference type="PROSITE" id="PS50280"/>
    </source>
</evidence>
<evidence type="ECO:0000313" key="5">
    <source>
        <dbReference type="EMBL" id="ORY26415.1"/>
    </source>
</evidence>
<dbReference type="Gene3D" id="2.170.270.10">
    <property type="entry name" value="SET domain"/>
    <property type="match status" value="1"/>
</dbReference>
<dbReference type="EMBL" id="MCGO01000114">
    <property type="protein sequence ID" value="ORY26415.1"/>
    <property type="molecule type" value="Genomic_DNA"/>
</dbReference>
<dbReference type="CDD" id="cd20071">
    <property type="entry name" value="SET_SMYD"/>
    <property type="match status" value="1"/>
</dbReference>
<keyword evidence="2" id="KW-0274">FAD</keyword>
<name>A0A1Y2AWY4_9FUNG</name>
<feature type="domain" description="SET" evidence="4">
    <location>
        <begin position="130"/>
        <end position="328"/>
    </location>
</feature>
<dbReference type="InterPro" id="IPR002938">
    <property type="entry name" value="FAD-bd"/>
</dbReference>
<dbReference type="SUPFAM" id="SSF82199">
    <property type="entry name" value="SET domain"/>
    <property type="match status" value="1"/>
</dbReference>
<dbReference type="OrthoDB" id="2146161at2759"/>
<dbReference type="SUPFAM" id="SSF51905">
    <property type="entry name" value="FAD/NAD(P)-binding domain"/>
    <property type="match status" value="1"/>
</dbReference>
<dbReference type="PANTHER" id="PTHR47643:SF2">
    <property type="entry name" value="TPR DOMAIN PROTEIN (AFU_ORTHOLOGUE AFUA_5G12710)"/>
    <property type="match status" value="1"/>
</dbReference>
<evidence type="ECO:0000256" key="2">
    <source>
        <dbReference type="ARBA" id="ARBA00022827"/>
    </source>
</evidence>
<dbReference type="InterPro" id="IPR011990">
    <property type="entry name" value="TPR-like_helical_dom_sf"/>
</dbReference>
<dbReference type="PROSITE" id="PS50280">
    <property type="entry name" value="SET"/>
    <property type="match status" value="1"/>
</dbReference>
<evidence type="ECO:0000313" key="6">
    <source>
        <dbReference type="Proteomes" id="UP000193642"/>
    </source>
</evidence>